<protein>
    <submittedName>
        <fullName evidence="1">Uncharacterized protein</fullName>
    </submittedName>
</protein>
<proteinExistence type="predicted"/>
<name>A0ACD2ZY16_9AGAR</name>
<evidence type="ECO:0000313" key="2">
    <source>
        <dbReference type="Proteomes" id="UP000308600"/>
    </source>
</evidence>
<keyword evidence="2" id="KW-1185">Reference proteome</keyword>
<dbReference type="EMBL" id="ML209360">
    <property type="protein sequence ID" value="TFK58448.1"/>
    <property type="molecule type" value="Genomic_DNA"/>
</dbReference>
<evidence type="ECO:0000313" key="1">
    <source>
        <dbReference type="EMBL" id="TFK58448.1"/>
    </source>
</evidence>
<feature type="non-terminal residue" evidence="1">
    <location>
        <position position="1"/>
    </location>
</feature>
<accession>A0ACD2ZY16</accession>
<reference evidence="1 2" key="1">
    <citation type="journal article" date="2019" name="Nat. Ecol. Evol.">
        <title>Megaphylogeny resolves global patterns of mushroom evolution.</title>
        <authorList>
            <person name="Varga T."/>
            <person name="Krizsan K."/>
            <person name="Foldi C."/>
            <person name="Dima B."/>
            <person name="Sanchez-Garcia M."/>
            <person name="Sanchez-Ramirez S."/>
            <person name="Szollosi G.J."/>
            <person name="Szarkandi J.G."/>
            <person name="Papp V."/>
            <person name="Albert L."/>
            <person name="Andreopoulos W."/>
            <person name="Angelini C."/>
            <person name="Antonin V."/>
            <person name="Barry K.W."/>
            <person name="Bougher N.L."/>
            <person name="Buchanan P."/>
            <person name="Buyck B."/>
            <person name="Bense V."/>
            <person name="Catcheside P."/>
            <person name="Chovatia M."/>
            <person name="Cooper J."/>
            <person name="Damon W."/>
            <person name="Desjardin D."/>
            <person name="Finy P."/>
            <person name="Geml J."/>
            <person name="Haridas S."/>
            <person name="Hughes K."/>
            <person name="Justo A."/>
            <person name="Karasinski D."/>
            <person name="Kautmanova I."/>
            <person name="Kiss B."/>
            <person name="Kocsube S."/>
            <person name="Kotiranta H."/>
            <person name="LaButti K.M."/>
            <person name="Lechner B.E."/>
            <person name="Liimatainen K."/>
            <person name="Lipzen A."/>
            <person name="Lukacs Z."/>
            <person name="Mihaltcheva S."/>
            <person name="Morgado L.N."/>
            <person name="Niskanen T."/>
            <person name="Noordeloos M.E."/>
            <person name="Ohm R.A."/>
            <person name="Ortiz-Santana B."/>
            <person name="Ovrebo C."/>
            <person name="Racz N."/>
            <person name="Riley R."/>
            <person name="Savchenko A."/>
            <person name="Shiryaev A."/>
            <person name="Soop K."/>
            <person name="Spirin V."/>
            <person name="Szebenyi C."/>
            <person name="Tomsovsky M."/>
            <person name="Tulloss R.E."/>
            <person name="Uehling J."/>
            <person name="Grigoriev I.V."/>
            <person name="Vagvolgyi C."/>
            <person name="Papp T."/>
            <person name="Martin F.M."/>
            <person name="Miettinen O."/>
            <person name="Hibbett D.S."/>
            <person name="Nagy L.G."/>
        </authorList>
    </citation>
    <scope>NUCLEOTIDE SEQUENCE [LARGE SCALE GENOMIC DNA]</scope>
    <source>
        <strain evidence="1 2">NL-1719</strain>
    </source>
</reference>
<organism evidence="1 2">
    <name type="scientific">Pluteus cervinus</name>
    <dbReference type="NCBI Taxonomy" id="181527"/>
    <lineage>
        <taxon>Eukaryota</taxon>
        <taxon>Fungi</taxon>
        <taxon>Dikarya</taxon>
        <taxon>Basidiomycota</taxon>
        <taxon>Agaricomycotina</taxon>
        <taxon>Agaricomycetes</taxon>
        <taxon>Agaricomycetidae</taxon>
        <taxon>Agaricales</taxon>
        <taxon>Pluteineae</taxon>
        <taxon>Pluteaceae</taxon>
        <taxon>Pluteus</taxon>
    </lineage>
</organism>
<sequence>VDEWFTQEVHARASQPNRTPPSSWLDRLFDAIESRCLIGVKGSTSTVFSDSFLPETKGTSYSFTTNRSDSFIVSYHTRAAVRAFLGFPCDHWSMAGAKIVQDLVSALGNGVLLFNVSWALMTQAPQSLCFQARSYELKSLSAVEKFMVEWDNQKSRHPLFTQKETSQKEVLYQLRLLTSDVVLDPSVVQPGENSSLQDLVSFYMNLLVLLPFQSFTSNGKHFPWKDGMRKVASGNLDFFLPFRQKAPTIVRACQIIFSDPGRLKGKIGLFNLLAFRAVFYGSPWARNALEWFSGQDAWKDIVIPGEFSEVAEEYFVNKKAYGTYMPQRSTELLPGLWAEADASAEQWDALLDSGSVTAMYEFMAGIKWVGRLTATLIVGDLVECGALSMPTAGEWGVFVERLNLGSAKGLAMVGFDSDVMVRERFRRADDYLRRNLSEEALELGGYDAMVVVVSSPGTPETYVVYEENTVYLMWIDVVERY</sequence>
<gene>
    <name evidence="1" type="ORF">BDN72DRAFT_913232</name>
</gene>
<dbReference type="Proteomes" id="UP000308600">
    <property type="component" value="Unassembled WGS sequence"/>
</dbReference>